<evidence type="ECO:0000256" key="3">
    <source>
        <dbReference type="RuleBase" id="RU003322"/>
    </source>
</evidence>
<dbReference type="VEuPathDB" id="MicrosporidiaDB:A0H76_2157"/>
<dbReference type="SUPFAM" id="SSF100920">
    <property type="entry name" value="Heat shock protein 70kD (HSP70), peptide-binding domain"/>
    <property type="match status" value="1"/>
</dbReference>
<dbReference type="FunFam" id="3.90.640.10:FF:000003">
    <property type="entry name" value="Molecular chaperone DnaK"/>
    <property type="match status" value="1"/>
</dbReference>
<dbReference type="InterPro" id="IPR043129">
    <property type="entry name" value="ATPase_NBD"/>
</dbReference>
<evidence type="ECO:0000256" key="2">
    <source>
        <dbReference type="ARBA" id="ARBA00022840"/>
    </source>
</evidence>
<dbReference type="AlphaFoldDB" id="A0A1X0QDI3"/>
<dbReference type="InterPro" id="IPR018181">
    <property type="entry name" value="Heat_shock_70_CS"/>
</dbReference>
<dbReference type="OrthoDB" id="2401965at2759"/>
<accession>A0A1X0QDI3</accession>
<evidence type="ECO:0000313" key="4">
    <source>
        <dbReference type="EMBL" id="ORD97840.1"/>
    </source>
</evidence>
<gene>
    <name evidence="4" type="primary">HSP7B</name>
    <name evidence="4" type="ORF">HERIO_304</name>
</gene>
<dbReference type="SUPFAM" id="SSF53067">
    <property type="entry name" value="Actin-like ATPase domain"/>
    <property type="match status" value="2"/>
</dbReference>
<dbReference type="VEuPathDB" id="MicrosporidiaDB:A0H76_502"/>
<dbReference type="Proteomes" id="UP000192356">
    <property type="component" value="Unassembled WGS sequence"/>
</dbReference>
<keyword evidence="1 3" id="KW-0547">Nucleotide-binding</keyword>
<protein>
    <submittedName>
        <fullName evidence="4">HSP7B</fullName>
    </submittedName>
</protein>
<proteinExistence type="inferred from homology"/>
<dbReference type="VEuPathDB" id="MicrosporidiaDB:HERIO_304"/>
<reference evidence="4 5" key="1">
    <citation type="journal article" date="2017" name="Environ. Microbiol.">
        <title>Decay of the glycolytic pathway and adaptation to intranuclear parasitism within Enterocytozoonidae microsporidia.</title>
        <authorList>
            <person name="Wiredu Boakye D."/>
            <person name="Jaroenlak P."/>
            <person name="Prachumwat A."/>
            <person name="Williams T.A."/>
            <person name="Bateman K.S."/>
            <person name="Itsathitphaisarn O."/>
            <person name="Sritunyalucksana K."/>
            <person name="Paszkiewicz K.H."/>
            <person name="Moore K.A."/>
            <person name="Stentiford G.D."/>
            <person name="Williams B.A."/>
        </authorList>
    </citation>
    <scope>NUCLEOTIDE SEQUENCE [LARGE SCALE GENOMIC DNA]</scope>
    <source>
        <strain evidence="4 5">GB1</strain>
    </source>
</reference>
<dbReference type="GO" id="GO:0005524">
    <property type="term" value="F:ATP binding"/>
    <property type="evidence" value="ECO:0007669"/>
    <property type="project" value="UniProtKB-KW"/>
</dbReference>
<dbReference type="InterPro" id="IPR013126">
    <property type="entry name" value="Hsp_70_fam"/>
</dbReference>
<dbReference type="Gene3D" id="2.60.34.10">
    <property type="entry name" value="Substrate Binding Domain Of DNAk, Chain A, domain 1"/>
    <property type="match status" value="1"/>
</dbReference>
<keyword evidence="2 3" id="KW-0067">ATP-binding</keyword>
<comment type="caution">
    <text evidence="4">The sequence shown here is derived from an EMBL/GenBank/DDBJ whole genome shotgun (WGS) entry which is preliminary data.</text>
</comment>
<dbReference type="Gene3D" id="3.30.420.40">
    <property type="match status" value="2"/>
</dbReference>
<evidence type="ECO:0000313" key="5">
    <source>
        <dbReference type="Proteomes" id="UP000192356"/>
    </source>
</evidence>
<dbReference type="Pfam" id="PF00012">
    <property type="entry name" value="HSP70"/>
    <property type="match status" value="2"/>
</dbReference>
<name>A0A1X0QDI3_9MICR</name>
<evidence type="ECO:0000256" key="1">
    <source>
        <dbReference type="ARBA" id="ARBA00022741"/>
    </source>
</evidence>
<dbReference type="PROSITE" id="PS01036">
    <property type="entry name" value="HSP70_3"/>
    <property type="match status" value="1"/>
</dbReference>
<dbReference type="EMBL" id="LVKB01000008">
    <property type="protein sequence ID" value="ORD97840.1"/>
    <property type="molecule type" value="Genomic_DNA"/>
</dbReference>
<keyword evidence="5" id="KW-1185">Reference proteome</keyword>
<sequence>MSDKKVTLGIDLGTTYSCMAGVLQGKVQIIENKEGDRTTPSVVYYKPNSPGVVVGNPAIQMAQENPSQFIYEAKRMIARGYYDKDIQATMSKYPFKIKEIKTANRTMEERKVASDNAAIEVKYDNKVKDLEVFEVSAAVLNYLYDSAQYRLGASPNYVVVTVPAYFNDNAKKRTITAMDIAFNGKVDENNNPVKVEYKLLTEPTSAGIAYAVLTSQAKEVKDEQKVLIFDLGGGTFDVSFLSLYFGESTPTGEVLATDGDNYLGGADFDNIIIKKAKESFYRRNPSINENSLSPEEKQIADMRLRQYAIKMKTELSQDTMAEINLERFIANTPLNFRMTRNAFESASRSLFDKLLERVKGVLLSYRNVEPIYDDNGYINVQETMSRNKFSGNLNDVIQQAKLEIDKVILVGGSSRIPKVQSMMKEFFKQGLSANQLEARKNVFVNPCNEDEAVAMGAGLLANSIYPHDGSTDGTLILSDINPFALNIDTQGNIATPIIPAKQRIPCSNSQVFTTAEHNQTAVTIKISQGNRALTKDNVILGDFTLSGIPPQPKGVPKIKVTYTLNDDNILHVSAVDEGSKTQKEFTVTNMSSKLNSDDIERMKADAEKYKEYDAEILEKRNSINKFYALIDSCEDQVSKLDESVKAEVQAKIDEYRTFCDNEVDNYDSVAIKEKYATAEKTLTEMIAGKMGGAAQGTSNPDVEEVL</sequence>
<dbReference type="GO" id="GO:0140662">
    <property type="term" value="F:ATP-dependent protein folding chaperone"/>
    <property type="evidence" value="ECO:0007669"/>
    <property type="project" value="InterPro"/>
</dbReference>
<organism evidence="4 5">
    <name type="scientific">Hepatospora eriocheir</name>
    <dbReference type="NCBI Taxonomy" id="1081669"/>
    <lineage>
        <taxon>Eukaryota</taxon>
        <taxon>Fungi</taxon>
        <taxon>Fungi incertae sedis</taxon>
        <taxon>Microsporidia</taxon>
        <taxon>Hepatosporidae</taxon>
        <taxon>Hepatospora</taxon>
    </lineage>
</organism>
<comment type="similarity">
    <text evidence="3">Belongs to the heat shock protein 70 family.</text>
</comment>
<dbReference type="InterPro" id="IPR029047">
    <property type="entry name" value="HSP70_peptide-bd_sf"/>
</dbReference>
<dbReference type="Gene3D" id="3.90.640.10">
    <property type="entry name" value="Actin, Chain A, domain 4"/>
    <property type="match status" value="1"/>
</dbReference>
<dbReference type="PANTHER" id="PTHR19375">
    <property type="entry name" value="HEAT SHOCK PROTEIN 70KDA"/>
    <property type="match status" value="1"/>
</dbReference>
<dbReference type="PRINTS" id="PR00301">
    <property type="entry name" value="HEATSHOCK70"/>
</dbReference>
<dbReference type="PROSITE" id="PS00297">
    <property type="entry name" value="HSP70_1"/>
    <property type="match status" value="1"/>
</dbReference>